<dbReference type="Proteomes" id="UP000312512">
    <property type="component" value="Unassembled WGS sequence"/>
</dbReference>
<dbReference type="SUPFAM" id="SSF51182">
    <property type="entry name" value="RmlC-like cupins"/>
    <property type="match status" value="1"/>
</dbReference>
<dbReference type="InterPro" id="IPR010982">
    <property type="entry name" value="Lambda_DNA-bd_dom_sf"/>
</dbReference>
<evidence type="ECO:0000313" key="2">
    <source>
        <dbReference type="EMBL" id="KAB8192170.1"/>
    </source>
</evidence>
<dbReference type="AlphaFoldDB" id="A0A5C4W6Y1"/>
<evidence type="ECO:0000313" key="3">
    <source>
        <dbReference type="Proteomes" id="UP000312512"/>
    </source>
</evidence>
<reference evidence="2 3" key="1">
    <citation type="submission" date="2019-10" db="EMBL/GenBank/DDBJ databases">
        <title>Nonomuraea sp. nov., isolated from Phyllanthus amarus.</title>
        <authorList>
            <person name="Klykleung N."/>
            <person name="Tanasupawat S."/>
        </authorList>
    </citation>
    <scope>NUCLEOTIDE SEQUENCE [LARGE SCALE GENOMIC DNA]</scope>
    <source>
        <strain evidence="2 3">PA1-10</strain>
    </source>
</reference>
<gene>
    <name evidence="2" type="ORF">FH608_026075</name>
</gene>
<dbReference type="InterPro" id="IPR014710">
    <property type="entry name" value="RmlC-like_jellyroll"/>
</dbReference>
<evidence type="ECO:0000256" key="1">
    <source>
        <dbReference type="ARBA" id="ARBA00023125"/>
    </source>
</evidence>
<dbReference type="InterPro" id="IPR050807">
    <property type="entry name" value="TransReg_Diox_bact_type"/>
</dbReference>
<dbReference type="CDD" id="cd00093">
    <property type="entry name" value="HTH_XRE"/>
    <property type="match status" value="1"/>
</dbReference>
<dbReference type="GO" id="GO:0003677">
    <property type="term" value="F:DNA binding"/>
    <property type="evidence" value="ECO:0007669"/>
    <property type="project" value="UniProtKB-KW"/>
</dbReference>
<dbReference type="InterPro" id="IPR013096">
    <property type="entry name" value="Cupin_2"/>
</dbReference>
<dbReference type="Pfam" id="PF07883">
    <property type="entry name" value="Cupin_2"/>
    <property type="match status" value="1"/>
</dbReference>
<keyword evidence="3" id="KW-1185">Reference proteome</keyword>
<comment type="caution">
    <text evidence="2">The sequence shown here is derived from an EMBL/GenBank/DDBJ whole genome shotgun (WGS) entry which is preliminary data.</text>
</comment>
<dbReference type="Gene3D" id="2.60.120.10">
    <property type="entry name" value="Jelly Rolls"/>
    <property type="match status" value="1"/>
</dbReference>
<dbReference type="SUPFAM" id="SSF47413">
    <property type="entry name" value="lambda repressor-like DNA-binding domains"/>
    <property type="match status" value="1"/>
</dbReference>
<name>A0A5C4W6Y1_9ACTN</name>
<dbReference type="OrthoDB" id="3172468at2"/>
<dbReference type="InterPro" id="IPR011051">
    <property type="entry name" value="RmlC_Cupin_sf"/>
</dbReference>
<dbReference type="GO" id="GO:0003700">
    <property type="term" value="F:DNA-binding transcription factor activity"/>
    <property type="evidence" value="ECO:0007669"/>
    <property type="project" value="TreeGrafter"/>
</dbReference>
<dbReference type="Gene3D" id="1.10.260.40">
    <property type="entry name" value="lambda repressor-like DNA-binding domains"/>
    <property type="match status" value="1"/>
</dbReference>
<dbReference type="PANTHER" id="PTHR46797">
    <property type="entry name" value="HTH-TYPE TRANSCRIPTIONAL REGULATOR"/>
    <property type="match status" value="1"/>
</dbReference>
<dbReference type="RefSeq" id="WP_139633241.1">
    <property type="nucleotide sequence ID" value="NZ_CP045572.1"/>
</dbReference>
<dbReference type="Pfam" id="PF01381">
    <property type="entry name" value="HTH_3"/>
    <property type="match status" value="1"/>
</dbReference>
<sequence>MKSKTDKGTRAVEPPDSRFAGSLTAIGSQLRQARLDAGLSLRELAARSGLSSSFLSLVERGECSLSLTSLFAISEALGLAPAALLGAELGAPPPRQEFSVWRGADQAEHRVVVGEREYFPLRPGFEGQQLESLYFRIHPTAVMAPPAVHEGEEVAYVTSGELFIRLRNHDLTLAAGDAIHFPSSVPHTIANRTAGVTEVMWVMTHPSPNAHPALL</sequence>
<protein>
    <submittedName>
        <fullName evidence="2">Cupin domain-containing protein</fullName>
    </submittedName>
</protein>
<accession>A0A5C4W6Y1</accession>
<dbReference type="EMBL" id="VDLX02000010">
    <property type="protein sequence ID" value="KAB8192170.1"/>
    <property type="molecule type" value="Genomic_DNA"/>
</dbReference>
<dbReference type="GO" id="GO:0005829">
    <property type="term" value="C:cytosol"/>
    <property type="evidence" value="ECO:0007669"/>
    <property type="project" value="TreeGrafter"/>
</dbReference>
<proteinExistence type="predicted"/>
<organism evidence="2 3">
    <name type="scientific">Nonomuraea phyllanthi</name>
    <dbReference type="NCBI Taxonomy" id="2219224"/>
    <lineage>
        <taxon>Bacteria</taxon>
        <taxon>Bacillati</taxon>
        <taxon>Actinomycetota</taxon>
        <taxon>Actinomycetes</taxon>
        <taxon>Streptosporangiales</taxon>
        <taxon>Streptosporangiaceae</taxon>
        <taxon>Nonomuraea</taxon>
    </lineage>
</organism>
<dbReference type="PANTHER" id="PTHR46797:SF1">
    <property type="entry name" value="METHYLPHOSPHONATE SYNTHASE"/>
    <property type="match status" value="1"/>
</dbReference>
<keyword evidence="1" id="KW-0238">DNA-binding</keyword>
<dbReference type="SMART" id="SM00530">
    <property type="entry name" value="HTH_XRE"/>
    <property type="match status" value="1"/>
</dbReference>
<dbReference type="CDD" id="cd02209">
    <property type="entry name" value="cupin_XRE_C"/>
    <property type="match status" value="1"/>
</dbReference>
<dbReference type="InterPro" id="IPR001387">
    <property type="entry name" value="Cro/C1-type_HTH"/>
</dbReference>
<dbReference type="PROSITE" id="PS50943">
    <property type="entry name" value="HTH_CROC1"/>
    <property type="match status" value="1"/>
</dbReference>
<accession>A0A5P9YZA5</accession>